<sequence>MAVTITYDKKISHESISSYTRQWATYFGDMTLAPSDNSDEDYIFQLGSYSPGNSGSLYAYGRINPQQNNVAITTGYVATTSMVGDNLFNQQITADINGSLYFGEEILPLSNIELSKDQLDHEIYYRLKNEELKFDGLDIADDIESSFYMLLHSYLHHDCLSGKDLGVYSLLRGDAEPILLKKLKEQGIDVDTPLKDMAIASQFEAASEVVNDTPVIDTVGAADNAEVLLAA</sequence>
<dbReference type="SUPFAM" id="SSF54621">
    <property type="entry name" value="Heme-binding protein A (HasA)"/>
    <property type="match status" value="1"/>
</dbReference>
<dbReference type="InterPro" id="IPR010495">
    <property type="entry name" value="HasA_haem-bd"/>
</dbReference>
<dbReference type="RefSeq" id="WP_050114715.1">
    <property type="nucleotide sequence ID" value="NZ_CQAW01000012.1"/>
</dbReference>
<dbReference type="InterPro" id="IPR036912">
    <property type="entry name" value="HasA_haem-bd_sf"/>
</dbReference>
<dbReference type="EMBL" id="CQAW01000012">
    <property type="protein sequence ID" value="CNH87688.1"/>
    <property type="molecule type" value="Genomic_DNA"/>
</dbReference>
<proteinExistence type="predicted"/>
<accession>A0A0T9PZL1</accession>
<dbReference type="Gene3D" id="3.30.1500.10">
    <property type="entry name" value="Haem-binding HasA"/>
    <property type="match status" value="1"/>
</dbReference>
<keyword evidence="2" id="KW-1185">Reference proteome</keyword>
<evidence type="ECO:0000313" key="2">
    <source>
        <dbReference type="Proteomes" id="UP000041882"/>
    </source>
</evidence>
<dbReference type="AlphaFoldDB" id="A0A0T9PZL1"/>
<dbReference type="Proteomes" id="UP000041882">
    <property type="component" value="Unassembled WGS sequence"/>
</dbReference>
<evidence type="ECO:0000313" key="1">
    <source>
        <dbReference type="EMBL" id="CNH87688.1"/>
    </source>
</evidence>
<gene>
    <name evidence="1" type="ORF">ERS008472_02558</name>
</gene>
<organism evidence="1 2">
    <name type="scientific">Yersinia thracica</name>
    <dbReference type="NCBI Taxonomy" id="2890319"/>
    <lineage>
        <taxon>Bacteria</taxon>
        <taxon>Pseudomonadati</taxon>
        <taxon>Pseudomonadota</taxon>
        <taxon>Gammaproteobacteria</taxon>
        <taxon>Enterobacterales</taxon>
        <taxon>Yersiniaceae</taxon>
        <taxon>Yersinia</taxon>
    </lineage>
</organism>
<name>A0A0T9PZL1_9GAMM</name>
<protein>
    <submittedName>
        <fullName evidence="1">Preprotein translocase subunit SecG</fullName>
    </submittedName>
</protein>
<reference evidence="2" key="1">
    <citation type="submission" date="2015-03" db="EMBL/GenBank/DDBJ databases">
        <authorList>
            <consortium name="Pathogen Informatics"/>
            <person name="Murphy D."/>
        </authorList>
    </citation>
    <scope>NUCLEOTIDE SEQUENCE [LARGE SCALE GENOMIC DNA]</scope>
    <source>
        <strain evidence="2">IP6945</strain>
    </source>
</reference>
<dbReference type="Pfam" id="PF06438">
    <property type="entry name" value="HasA"/>
    <property type="match status" value="1"/>
</dbReference>